<dbReference type="EMBL" id="PRLP01000052">
    <property type="protein sequence ID" value="PPC76444.1"/>
    <property type="molecule type" value="Genomic_DNA"/>
</dbReference>
<dbReference type="InterPro" id="IPR011008">
    <property type="entry name" value="Dimeric_a/b-barrel"/>
</dbReference>
<comment type="caution">
    <text evidence="2">The sequence shown here is derived from an EMBL/GenBank/DDBJ whole genome shotgun (WGS) entry which is preliminary data.</text>
</comment>
<accession>A0A2S5KNM6</accession>
<dbReference type="SUPFAM" id="SSF54909">
    <property type="entry name" value="Dimeric alpha+beta barrel"/>
    <property type="match status" value="1"/>
</dbReference>
<dbReference type="InterPro" id="IPR007138">
    <property type="entry name" value="ABM_dom"/>
</dbReference>
<dbReference type="PANTHER" id="PTHR33336:SF3">
    <property type="entry name" value="ABM DOMAIN-CONTAINING PROTEIN"/>
    <property type="match status" value="1"/>
</dbReference>
<feature type="domain" description="ABM" evidence="1">
    <location>
        <begin position="4"/>
        <end position="93"/>
    </location>
</feature>
<organism evidence="2 3">
    <name type="scientific">Proteobacteria bacterium 228</name>
    <dbReference type="NCBI Taxonomy" id="2083153"/>
    <lineage>
        <taxon>Bacteria</taxon>
        <taxon>Pseudomonadati</taxon>
        <taxon>Pseudomonadota</taxon>
    </lineage>
</organism>
<dbReference type="GO" id="GO:0005829">
    <property type="term" value="C:cytosol"/>
    <property type="evidence" value="ECO:0007669"/>
    <property type="project" value="TreeGrafter"/>
</dbReference>
<dbReference type="OrthoDB" id="287932at2"/>
<dbReference type="Gene3D" id="3.30.70.100">
    <property type="match status" value="1"/>
</dbReference>
<proteinExistence type="predicted"/>
<dbReference type="AlphaFoldDB" id="A0A2S5KNM6"/>
<dbReference type="Proteomes" id="UP000238196">
    <property type="component" value="Unassembled WGS sequence"/>
</dbReference>
<dbReference type="InterPro" id="IPR050744">
    <property type="entry name" value="AI-2_Isomerase_LsrG"/>
</dbReference>
<reference evidence="2 3" key="1">
    <citation type="submission" date="2018-02" db="EMBL/GenBank/DDBJ databases">
        <title>novel marine gammaproteobacteria from coastal saline agro ecosystem.</title>
        <authorList>
            <person name="Krishnan R."/>
            <person name="Ramesh Kumar N."/>
        </authorList>
    </citation>
    <scope>NUCLEOTIDE SEQUENCE [LARGE SCALE GENOMIC DNA]</scope>
    <source>
        <strain evidence="2 3">228</strain>
    </source>
</reference>
<dbReference type="Pfam" id="PF03992">
    <property type="entry name" value="ABM"/>
    <property type="match status" value="1"/>
</dbReference>
<evidence type="ECO:0000313" key="3">
    <source>
        <dbReference type="Proteomes" id="UP000238196"/>
    </source>
</evidence>
<keyword evidence="2" id="KW-0560">Oxidoreductase</keyword>
<gene>
    <name evidence="2" type="ORF">C4K68_15760</name>
</gene>
<dbReference type="PROSITE" id="PS51725">
    <property type="entry name" value="ABM"/>
    <property type="match status" value="1"/>
</dbReference>
<dbReference type="PANTHER" id="PTHR33336">
    <property type="entry name" value="QUINOL MONOOXYGENASE YGIN-RELATED"/>
    <property type="match status" value="1"/>
</dbReference>
<protein>
    <submittedName>
        <fullName evidence="2">Antibiotic biosynthesis monooxygenase</fullName>
    </submittedName>
</protein>
<evidence type="ECO:0000313" key="2">
    <source>
        <dbReference type="EMBL" id="PPC76444.1"/>
    </source>
</evidence>
<name>A0A2S5KNM6_9PROT</name>
<sequence>MEALTIMAYVRAQQGQSLHLGRALIELVEPSRAEEGCQAFDVHQSLDDQDLWVIVERWRNEDDLQAHFRQPHMQHFIDRLPELVHGVFDLYHYQMMSTPAQSSGAQHDTSRSPARPSVAERLDWINVTPFRHLLGKAC</sequence>
<keyword evidence="2" id="KW-0503">Monooxygenase</keyword>
<evidence type="ECO:0000259" key="1">
    <source>
        <dbReference type="PROSITE" id="PS51725"/>
    </source>
</evidence>
<dbReference type="GO" id="GO:0004497">
    <property type="term" value="F:monooxygenase activity"/>
    <property type="evidence" value="ECO:0007669"/>
    <property type="project" value="UniProtKB-KW"/>
</dbReference>